<dbReference type="InterPro" id="IPR051604">
    <property type="entry name" value="Ergot_Alk_Oxidoreductase"/>
</dbReference>
<protein>
    <submittedName>
        <fullName evidence="5">Uncharacterized protein</fullName>
    </submittedName>
</protein>
<dbReference type="InterPro" id="IPR036291">
    <property type="entry name" value="NAD(P)-bd_dom_sf"/>
</dbReference>
<dbReference type="OrthoDB" id="419598at2759"/>
<dbReference type="STRING" id="68775.A0A5C3M8B8"/>
<evidence type="ECO:0000313" key="6">
    <source>
        <dbReference type="Proteomes" id="UP000308652"/>
    </source>
</evidence>
<dbReference type="PANTHER" id="PTHR43162">
    <property type="match status" value="1"/>
</dbReference>
<dbReference type="PANTHER" id="PTHR43162:SF1">
    <property type="entry name" value="PRESTALK A DIFFERENTIATION PROTEIN A"/>
    <property type="match status" value="1"/>
</dbReference>
<keyword evidence="6" id="KW-1185">Reference proteome</keyword>
<dbReference type="SUPFAM" id="SSF51735">
    <property type="entry name" value="NAD(P)-binding Rossmann-fold domains"/>
    <property type="match status" value="1"/>
</dbReference>
<sequence length="280" mass="31335">MSTLITGGTGQTGLKLAHLLHEANQPFLITSRSGAAPKPYKSVRFDWLDSATFENPFLADPTINRVYLIGPPVDDMVTQIKPFIDLAVTKGVKRFVLLSASQLDKGDPAMGKVHEYLVDIGVEYSILRPTWFADNFTRIFITSIRNEDHIFSVAKDGRIPFVSTQDIAQAAFDALLAEKAPNNEPYVLGPVLYSYEEAAELLTEILGRKIFYKRRTEAEHRQFFESFGLPKGYAELLVSMELKVGDGSEEAFFNIEARKKIIGKESLRDYLLASKEAFSS</sequence>
<evidence type="ECO:0000256" key="1">
    <source>
        <dbReference type="ARBA" id="ARBA00005107"/>
    </source>
</evidence>
<comment type="pathway">
    <text evidence="1">Alkaloid biosynthesis; ergot alkaloid biosynthesis.</text>
</comment>
<dbReference type="GO" id="GO:0016491">
    <property type="term" value="F:oxidoreductase activity"/>
    <property type="evidence" value="ECO:0007669"/>
    <property type="project" value="UniProtKB-KW"/>
</dbReference>
<keyword evidence="4" id="KW-0560">Oxidoreductase</keyword>
<evidence type="ECO:0000256" key="2">
    <source>
        <dbReference type="ARBA" id="ARBA00005372"/>
    </source>
</evidence>
<comment type="similarity">
    <text evidence="2">Belongs to the fgaFS/easG family.</text>
</comment>
<dbReference type="GO" id="GO:0035835">
    <property type="term" value="P:indole alkaloid biosynthetic process"/>
    <property type="evidence" value="ECO:0007669"/>
    <property type="project" value="UniProtKB-UniPathway"/>
</dbReference>
<dbReference type="InterPro" id="IPR019901">
    <property type="entry name" value="Ergot_alkaloid_biosynthesis"/>
</dbReference>
<organism evidence="5 6">
    <name type="scientific">Crucibulum laeve</name>
    <dbReference type="NCBI Taxonomy" id="68775"/>
    <lineage>
        <taxon>Eukaryota</taxon>
        <taxon>Fungi</taxon>
        <taxon>Dikarya</taxon>
        <taxon>Basidiomycota</taxon>
        <taxon>Agaricomycotina</taxon>
        <taxon>Agaricomycetes</taxon>
        <taxon>Agaricomycetidae</taxon>
        <taxon>Agaricales</taxon>
        <taxon>Agaricineae</taxon>
        <taxon>Nidulariaceae</taxon>
        <taxon>Crucibulum</taxon>
    </lineage>
</organism>
<dbReference type="AlphaFoldDB" id="A0A5C3M8B8"/>
<dbReference type="NCBIfam" id="TIGR03649">
    <property type="entry name" value="ergot_EASG"/>
    <property type="match status" value="1"/>
</dbReference>
<reference evidence="5 6" key="1">
    <citation type="journal article" date="2019" name="Nat. Ecol. Evol.">
        <title>Megaphylogeny resolves global patterns of mushroom evolution.</title>
        <authorList>
            <person name="Varga T."/>
            <person name="Krizsan K."/>
            <person name="Foldi C."/>
            <person name="Dima B."/>
            <person name="Sanchez-Garcia M."/>
            <person name="Sanchez-Ramirez S."/>
            <person name="Szollosi G.J."/>
            <person name="Szarkandi J.G."/>
            <person name="Papp V."/>
            <person name="Albert L."/>
            <person name="Andreopoulos W."/>
            <person name="Angelini C."/>
            <person name="Antonin V."/>
            <person name="Barry K.W."/>
            <person name="Bougher N.L."/>
            <person name="Buchanan P."/>
            <person name="Buyck B."/>
            <person name="Bense V."/>
            <person name="Catcheside P."/>
            <person name="Chovatia M."/>
            <person name="Cooper J."/>
            <person name="Damon W."/>
            <person name="Desjardin D."/>
            <person name="Finy P."/>
            <person name="Geml J."/>
            <person name="Haridas S."/>
            <person name="Hughes K."/>
            <person name="Justo A."/>
            <person name="Karasinski D."/>
            <person name="Kautmanova I."/>
            <person name="Kiss B."/>
            <person name="Kocsube S."/>
            <person name="Kotiranta H."/>
            <person name="LaButti K.M."/>
            <person name="Lechner B.E."/>
            <person name="Liimatainen K."/>
            <person name="Lipzen A."/>
            <person name="Lukacs Z."/>
            <person name="Mihaltcheva S."/>
            <person name="Morgado L.N."/>
            <person name="Niskanen T."/>
            <person name="Noordeloos M.E."/>
            <person name="Ohm R.A."/>
            <person name="Ortiz-Santana B."/>
            <person name="Ovrebo C."/>
            <person name="Racz N."/>
            <person name="Riley R."/>
            <person name="Savchenko A."/>
            <person name="Shiryaev A."/>
            <person name="Soop K."/>
            <person name="Spirin V."/>
            <person name="Szebenyi C."/>
            <person name="Tomsovsky M."/>
            <person name="Tulloss R.E."/>
            <person name="Uehling J."/>
            <person name="Grigoriev I.V."/>
            <person name="Vagvolgyi C."/>
            <person name="Papp T."/>
            <person name="Martin F.M."/>
            <person name="Miettinen O."/>
            <person name="Hibbett D.S."/>
            <person name="Nagy L.G."/>
        </authorList>
    </citation>
    <scope>NUCLEOTIDE SEQUENCE [LARGE SCALE GENOMIC DNA]</scope>
    <source>
        <strain evidence="5 6">CBS 166.37</strain>
    </source>
</reference>
<proteinExistence type="inferred from homology"/>
<accession>A0A5C3M8B8</accession>
<dbReference type="Proteomes" id="UP000308652">
    <property type="component" value="Unassembled WGS sequence"/>
</dbReference>
<evidence type="ECO:0000256" key="3">
    <source>
        <dbReference type="ARBA" id="ARBA00022589"/>
    </source>
</evidence>
<evidence type="ECO:0000313" key="5">
    <source>
        <dbReference type="EMBL" id="TFK41649.1"/>
    </source>
</evidence>
<dbReference type="UniPathway" id="UPA00327"/>
<name>A0A5C3M8B8_9AGAR</name>
<dbReference type="Gene3D" id="3.40.50.720">
    <property type="entry name" value="NAD(P)-binding Rossmann-like Domain"/>
    <property type="match status" value="1"/>
</dbReference>
<gene>
    <name evidence="5" type="ORF">BDQ12DRAFT_646188</name>
</gene>
<keyword evidence="3" id="KW-0017">Alkaloid metabolism</keyword>
<evidence type="ECO:0000256" key="4">
    <source>
        <dbReference type="ARBA" id="ARBA00023002"/>
    </source>
</evidence>
<dbReference type="Gene3D" id="3.90.25.10">
    <property type="entry name" value="UDP-galactose 4-epimerase, domain 1"/>
    <property type="match status" value="1"/>
</dbReference>
<dbReference type="EMBL" id="ML213594">
    <property type="protein sequence ID" value="TFK41649.1"/>
    <property type="molecule type" value="Genomic_DNA"/>
</dbReference>